<dbReference type="InterPro" id="IPR000719">
    <property type="entry name" value="Prot_kinase_dom"/>
</dbReference>
<keyword evidence="4" id="KW-0067">ATP-binding</keyword>
<dbReference type="OrthoDB" id="4062651at2759"/>
<dbReference type="PROSITE" id="PS50011">
    <property type="entry name" value="PROTEIN_KINASE_DOM"/>
    <property type="match status" value="1"/>
</dbReference>
<dbReference type="SMART" id="SM00220">
    <property type="entry name" value="S_TKc"/>
    <property type="match status" value="1"/>
</dbReference>
<dbReference type="Proteomes" id="UP000000600">
    <property type="component" value="Unassembled WGS sequence"/>
</dbReference>
<evidence type="ECO:0000256" key="4">
    <source>
        <dbReference type="ARBA" id="ARBA00022840"/>
    </source>
</evidence>
<evidence type="ECO:0000313" key="7">
    <source>
        <dbReference type="Proteomes" id="UP000000600"/>
    </source>
</evidence>
<dbReference type="HOGENOM" id="CLU_472136_0_0_1"/>
<dbReference type="RefSeq" id="XP_001461817.1">
    <property type="nucleotide sequence ID" value="XM_001461780.1"/>
</dbReference>
<name>A0EGK3_PARTE</name>
<feature type="domain" description="Protein kinase" evidence="5">
    <location>
        <begin position="276"/>
        <end position="574"/>
    </location>
</feature>
<protein>
    <recommendedName>
        <fullName evidence="5">Protein kinase domain-containing protein</fullName>
    </recommendedName>
</protein>
<keyword evidence="7" id="KW-1185">Reference proteome</keyword>
<dbReference type="GO" id="GO:0010506">
    <property type="term" value="P:regulation of autophagy"/>
    <property type="evidence" value="ECO:0007669"/>
    <property type="project" value="InterPro"/>
</dbReference>
<dbReference type="GO" id="GO:0005524">
    <property type="term" value="F:ATP binding"/>
    <property type="evidence" value="ECO:0007669"/>
    <property type="project" value="UniProtKB-KW"/>
</dbReference>
<reference evidence="6 7" key="1">
    <citation type="journal article" date="2006" name="Nature">
        <title>Global trends of whole-genome duplications revealed by the ciliate Paramecium tetraurelia.</title>
        <authorList>
            <consortium name="Genoscope"/>
            <person name="Aury J.-M."/>
            <person name="Jaillon O."/>
            <person name="Duret L."/>
            <person name="Noel B."/>
            <person name="Jubin C."/>
            <person name="Porcel B.M."/>
            <person name="Segurens B."/>
            <person name="Daubin V."/>
            <person name="Anthouard V."/>
            <person name="Aiach N."/>
            <person name="Arnaiz O."/>
            <person name="Billaut A."/>
            <person name="Beisson J."/>
            <person name="Blanc I."/>
            <person name="Bouhouche K."/>
            <person name="Camara F."/>
            <person name="Duharcourt S."/>
            <person name="Guigo R."/>
            <person name="Gogendeau D."/>
            <person name="Katinka M."/>
            <person name="Keller A.-M."/>
            <person name="Kissmehl R."/>
            <person name="Klotz C."/>
            <person name="Koll F."/>
            <person name="Le Moue A."/>
            <person name="Lepere C."/>
            <person name="Malinsky S."/>
            <person name="Nowacki M."/>
            <person name="Nowak J.K."/>
            <person name="Plattner H."/>
            <person name="Poulain J."/>
            <person name="Ruiz F."/>
            <person name="Serrano V."/>
            <person name="Zagulski M."/>
            <person name="Dessen P."/>
            <person name="Betermier M."/>
            <person name="Weissenbach J."/>
            <person name="Scarpelli C."/>
            <person name="Schachter V."/>
            <person name="Sperling L."/>
            <person name="Meyer E."/>
            <person name="Cohen J."/>
            <person name="Wincker P."/>
        </authorList>
    </citation>
    <scope>NUCLEOTIDE SEQUENCE [LARGE SCALE GENOMIC DNA]</scope>
    <source>
        <strain evidence="6 7">Stock d4-2</strain>
    </source>
</reference>
<dbReference type="PANTHER" id="PTHR24348:SF22">
    <property type="entry name" value="NON-SPECIFIC SERINE_THREONINE PROTEIN KINASE"/>
    <property type="match status" value="1"/>
</dbReference>
<dbReference type="InParanoid" id="A0EGK3"/>
<dbReference type="InterPro" id="IPR011009">
    <property type="entry name" value="Kinase-like_dom_sf"/>
</dbReference>
<dbReference type="eggNOG" id="KOG0193">
    <property type="taxonomic scope" value="Eukaryota"/>
</dbReference>
<sequence length="578" mass="68789">MNQESIIFNLLQCQEYLLDEQQIKYTKEQQLQKVKDLVANLIVKYKSFVNQIEIEDQVYLITIPMEVHNQICTIQFELLLNFKCNENDYRVILTDSSGRIIVKEKNIRISLSRYMLRLNTGLRIGSFYIHPLNGYIGFKLQCQSEQGLLFYQTESDYYKFINYLDTLIETALYSVRFHFLRIMILINRIDIKQIQIYEKYMMMKRYPEIEKIEWRKFPQDIIPLLQRIKNTSQTNLNETYNNEQYKKYGPIISKSMITENKIINQIKVDSPSDLQVEEKHEINSGGFSIIYGKDITYQLDKNQEKNIMKRHFAIKLDKSPETNKIKKEIKILQTLAQEFEQDEQKGQMQNQEFFKFTGKCPYIAQFYYVPENTDILLMERYYYSSLDNFSRRQEEFLSMSTKIFLAHSVAMGLRYCHNYNIIHMDIKPANILISKALVAKISDFGEAISTKGNQQNQKVGRSMPYCAPEMLNPNWKENFTPAYDIFSFGVLLFELLFERHPIDFRYQNIKILEDKYQRQTYSVRVNIEEDKRKGPQKIMKYLLNLCLACLQPDPKCRPNIDKIVLILKDSLSYMDKMY</sequence>
<evidence type="ECO:0000259" key="5">
    <source>
        <dbReference type="PROSITE" id="PS50011"/>
    </source>
</evidence>
<keyword evidence="2" id="KW-0547">Nucleotide-binding</keyword>
<keyword evidence="3" id="KW-0418">Kinase</keyword>
<dbReference type="InterPro" id="IPR008271">
    <property type="entry name" value="Ser/Thr_kinase_AS"/>
</dbReference>
<dbReference type="FunFam" id="1.10.510.10:FF:001792">
    <property type="entry name" value="Uncharacterized protein"/>
    <property type="match status" value="1"/>
</dbReference>
<dbReference type="PANTHER" id="PTHR24348">
    <property type="entry name" value="SERINE/THREONINE-PROTEIN KINASE UNC-51-RELATED"/>
    <property type="match status" value="1"/>
</dbReference>
<dbReference type="InterPro" id="IPR045269">
    <property type="entry name" value="Atg1-like"/>
</dbReference>
<dbReference type="Gene3D" id="1.10.510.10">
    <property type="entry name" value="Transferase(Phosphotransferase) domain 1"/>
    <property type="match status" value="1"/>
</dbReference>
<dbReference type="OMA" id="MGLRYCH"/>
<proteinExistence type="predicted"/>
<dbReference type="EMBL" id="CT868677">
    <property type="protein sequence ID" value="CAK94444.1"/>
    <property type="molecule type" value="Genomic_DNA"/>
</dbReference>
<dbReference type="PROSITE" id="PS00108">
    <property type="entry name" value="PROTEIN_KINASE_ST"/>
    <property type="match status" value="1"/>
</dbReference>
<dbReference type="GO" id="GO:0004674">
    <property type="term" value="F:protein serine/threonine kinase activity"/>
    <property type="evidence" value="ECO:0007669"/>
    <property type="project" value="InterPro"/>
</dbReference>
<evidence type="ECO:0000256" key="2">
    <source>
        <dbReference type="ARBA" id="ARBA00022741"/>
    </source>
</evidence>
<dbReference type="SUPFAM" id="SSF56112">
    <property type="entry name" value="Protein kinase-like (PK-like)"/>
    <property type="match status" value="1"/>
</dbReference>
<dbReference type="AlphaFoldDB" id="A0EGK3"/>
<dbReference type="Pfam" id="PF00069">
    <property type="entry name" value="Pkinase"/>
    <property type="match status" value="1"/>
</dbReference>
<evidence type="ECO:0000313" key="6">
    <source>
        <dbReference type="EMBL" id="CAK94444.1"/>
    </source>
</evidence>
<evidence type="ECO:0000256" key="1">
    <source>
        <dbReference type="ARBA" id="ARBA00022679"/>
    </source>
</evidence>
<organism evidence="6 7">
    <name type="scientific">Paramecium tetraurelia</name>
    <dbReference type="NCBI Taxonomy" id="5888"/>
    <lineage>
        <taxon>Eukaryota</taxon>
        <taxon>Sar</taxon>
        <taxon>Alveolata</taxon>
        <taxon>Ciliophora</taxon>
        <taxon>Intramacronucleata</taxon>
        <taxon>Oligohymenophorea</taxon>
        <taxon>Peniculida</taxon>
        <taxon>Parameciidae</taxon>
        <taxon>Paramecium</taxon>
    </lineage>
</organism>
<keyword evidence="1" id="KW-0808">Transferase</keyword>
<accession>A0EGK3</accession>
<evidence type="ECO:0000256" key="3">
    <source>
        <dbReference type="ARBA" id="ARBA00022777"/>
    </source>
</evidence>
<gene>
    <name evidence="6" type="ORF">GSPATT00026768001</name>
</gene>
<dbReference type="GeneID" id="5047602"/>
<dbReference type="KEGG" id="ptm:GSPATT00026768001"/>